<reference evidence="2" key="1">
    <citation type="submission" date="2021-02" db="EMBL/GenBank/DDBJ databases">
        <authorList>
            <person name="Dougan E. K."/>
            <person name="Rhodes N."/>
            <person name="Thang M."/>
            <person name="Chan C."/>
        </authorList>
    </citation>
    <scope>NUCLEOTIDE SEQUENCE</scope>
</reference>
<organism evidence="2 3">
    <name type="scientific">Polarella glacialis</name>
    <name type="common">Dinoflagellate</name>
    <dbReference type="NCBI Taxonomy" id="89957"/>
    <lineage>
        <taxon>Eukaryota</taxon>
        <taxon>Sar</taxon>
        <taxon>Alveolata</taxon>
        <taxon>Dinophyceae</taxon>
        <taxon>Suessiales</taxon>
        <taxon>Suessiaceae</taxon>
        <taxon>Polarella</taxon>
    </lineage>
</organism>
<feature type="region of interest" description="Disordered" evidence="1">
    <location>
        <begin position="775"/>
        <end position="810"/>
    </location>
</feature>
<feature type="non-terminal residue" evidence="2">
    <location>
        <position position="1"/>
    </location>
</feature>
<dbReference type="Proteomes" id="UP000626109">
    <property type="component" value="Unassembled WGS sequence"/>
</dbReference>
<feature type="non-terminal residue" evidence="2">
    <location>
        <position position="864"/>
    </location>
</feature>
<name>A0A813M0I7_POLGL</name>
<gene>
    <name evidence="2" type="ORF">PGLA2088_LOCUS51426</name>
</gene>
<dbReference type="PANTHER" id="PTHR13223">
    <property type="entry name" value="ACIDIC FIBROBLAST GROWTH FACTOR INTRACELLULAR BINDING PROTEIN"/>
    <property type="match status" value="1"/>
</dbReference>
<dbReference type="EMBL" id="CAJNNW010037650">
    <property type="protein sequence ID" value="CAE8743500.1"/>
    <property type="molecule type" value="Genomic_DNA"/>
</dbReference>
<dbReference type="InterPro" id="IPR008614">
    <property type="entry name" value="FIBP"/>
</dbReference>
<protein>
    <submittedName>
        <fullName evidence="2">Uncharacterized protein</fullName>
    </submittedName>
</protein>
<dbReference type="GO" id="GO:0005634">
    <property type="term" value="C:nucleus"/>
    <property type="evidence" value="ECO:0007669"/>
    <property type="project" value="TreeGrafter"/>
</dbReference>
<dbReference type="AlphaFoldDB" id="A0A813M0I7"/>
<sequence length="864" mass="93273">VLGDAEWSLRLCEGHGLLQLDLPEGYPHDAPVPCLHSGDRELPAGFSERVAAQLLESFEPGKVCVHEWAMLVEEALQQFDTKDEAGDGSSEGLQAVSSEQPSAEISAAECSVAIASGVAAAVGASLLGAGFASWGPGIYSHAERGVTVEVGDLALSISVDGIDSQDLQDFATLQLESVADFGPGLLGWTTAQRSAEPGFGDEEEGEEKPPGLEYLPDPQALGVKTDRELGIYTWGKALRKAAPPESQFNFNAGVLNGRGGGADLRTMNGLSEEVQRNVASCGLFPRWLEMVIHKVESANLSVTPAAKRFLNRDVEHEQLKSSVKEAEVEHMKRWANRMGSTACGLFAYVDLFEVNCRVPASLDAGRPPSRQGPGGAEEDTADVHQQERDRCKNESKDRVSEAIRKVEHQKKKGNAKCLTASVRVDCGMAGKWQREFFLITEDPFAVDLRTLDLWIEGYTVREAAELRWSRDFAGPSGTASGGGPLGALASRSEASRLGQFMKLLQQDCAQQYEAFEFLEEALADPVHFLEFCPVQMDSAARMAFVDRFYSLDGPVLRELLRHPNLLNIRLQGGGDRKAIAEVDEIARASGERSLKVSRILMNLQRACRWVEQAADKRIGVGSIVSCSIEAGSSVYPWSRLGVSGLDALGETLCWRYRSLAFVLLCRFNLSTKVTGLLRSEHVEDVAAVLLAAGGVPDATEARFRVLDILVGSDPEHILGVVGVVSASVGFLSASAAVRQNGVLDIAVRDNLRMLDSKVLRPRFNDFKNLLLQELNEHRGPDGPPTPSMPSTGIAPPGGATGKDQPKEGVGSNTLVGQVILTSAASMSFFSRSTRPEKLKFARLDPMIHSLSAGIGSLQSPLQFI</sequence>
<proteinExistence type="predicted"/>
<comment type="caution">
    <text evidence="2">The sequence shown here is derived from an EMBL/GenBank/DDBJ whole genome shotgun (WGS) entry which is preliminary data.</text>
</comment>
<feature type="region of interest" description="Disordered" evidence="1">
    <location>
        <begin position="194"/>
        <end position="215"/>
    </location>
</feature>
<accession>A0A813M0I7</accession>
<dbReference type="PANTHER" id="PTHR13223:SF2">
    <property type="entry name" value="ACIDIC FIBROBLAST GROWTH FACTOR INTRACELLULAR-BINDING PROTEIN"/>
    <property type="match status" value="1"/>
</dbReference>
<evidence type="ECO:0000313" key="2">
    <source>
        <dbReference type="EMBL" id="CAE8743500.1"/>
    </source>
</evidence>
<evidence type="ECO:0000256" key="1">
    <source>
        <dbReference type="SAM" id="MobiDB-lite"/>
    </source>
</evidence>
<feature type="compositionally biased region" description="Basic and acidic residues" evidence="1">
    <location>
        <begin position="381"/>
        <end position="398"/>
    </location>
</feature>
<feature type="region of interest" description="Disordered" evidence="1">
    <location>
        <begin position="362"/>
        <end position="398"/>
    </location>
</feature>
<dbReference type="Pfam" id="PF05427">
    <property type="entry name" value="FIBP"/>
    <property type="match status" value="1"/>
</dbReference>
<evidence type="ECO:0000313" key="3">
    <source>
        <dbReference type="Proteomes" id="UP000626109"/>
    </source>
</evidence>